<dbReference type="PANTHER" id="PTHR46648:SF1">
    <property type="entry name" value="ADENOSINE 5'-MONOPHOSPHORAMIDASE HNT1"/>
    <property type="match status" value="1"/>
</dbReference>
<evidence type="ECO:0000259" key="2">
    <source>
        <dbReference type="PROSITE" id="PS51084"/>
    </source>
</evidence>
<reference evidence="4" key="1">
    <citation type="journal article" date="2019" name="Int. J. Syst. Evol. Microbiol.">
        <title>The Global Catalogue of Microorganisms (GCM) 10K type strain sequencing project: providing services to taxonomists for standard genome sequencing and annotation.</title>
        <authorList>
            <consortium name="The Broad Institute Genomics Platform"/>
            <consortium name="The Broad Institute Genome Sequencing Center for Infectious Disease"/>
            <person name="Wu L."/>
            <person name="Ma J."/>
        </authorList>
    </citation>
    <scope>NUCLEOTIDE SEQUENCE [LARGE SCALE GENOMIC DNA]</scope>
    <source>
        <strain evidence="4">CGMCC 4.7177</strain>
    </source>
</reference>
<dbReference type="PRINTS" id="PR00332">
    <property type="entry name" value="HISTRIAD"/>
</dbReference>
<keyword evidence="4" id="KW-1185">Reference proteome</keyword>
<keyword evidence="3" id="KW-0489">Methyltransferase</keyword>
<protein>
    <submittedName>
        <fullName evidence="3">HIT family protein</fullName>
        <ecNumber evidence="3">2.1.1.-</ecNumber>
    </submittedName>
</protein>
<gene>
    <name evidence="3" type="ORF">ACFPIH_24840</name>
</gene>
<feature type="domain" description="HIT" evidence="2">
    <location>
        <begin position="11"/>
        <end position="111"/>
    </location>
</feature>
<dbReference type="PROSITE" id="PS51084">
    <property type="entry name" value="HIT_2"/>
    <property type="match status" value="1"/>
</dbReference>
<dbReference type="InterPro" id="IPR011146">
    <property type="entry name" value="HIT-like"/>
</dbReference>
<evidence type="ECO:0000313" key="3">
    <source>
        <dbReference type="EMBL" id="MFC4502701.1"/>
    </source>
</evidence>
<dbReference type="InterPro" id="IPR036265">
    <property type="entry name" value="HIT-like_sf"/>
</dbReference>
<dbReference type="EC" id="2.1.1.-" evidence="3"/>
<evidence type="ECO:0000256" key="1">
    <source>
        <dbReference type="PROSITE-ProRule" id="PRU00464"/>
    </source>
</evidence>
<dbReference type="GO" id="GO:0008168">
    <property type="term" value="F:methyltransferase activity"/>
    <property type="evidence" value="ECO:0007669"/>
    <property type="project" value="UniProtKB-KW"/>
</dbReference>
<dbReference type="Gene3D" id="3.30.428.10">
    <property type="entry name" value="HIT-like"/>
    <property type="match status" value="1"/>
</dbReference>
<organism evidence="3 4">
    <name type="scientific">Streptomyces vulcanius</name>
    <dbReference type="NCBI Taxonomy" id="1441876"/>
    <lineage>
        <taxon>Bacteria</taxon>
        <taxon>Bacillati</taxon>
        <taxon>Actinomycetota</taxon>
        <taxon>Actinomycetes</taxon>
        <taxon>Kitasatosporales</taxon>
        <taxon>Streptomycetaceae</taxon>
        <taxon>Streptomyces</taxon>
    </lineage>
</organism>
<feature type="short sequence motif" description="Histidine triad motif" evidence="1">
    <location>
        <begin position="96"/>
        <end position="100"/>
    </location>
</feature>
<name>A0ABV9AW36_9ACTN</name>
<dbReference type="PANTHER" id="PTHR46648">
    <property type="entry name" value="HIT FAMILY PROTEIN 1"/>
    <property type="match status" value="1"/>
</dbReference>
<comment type="caution">
    <text evidence="3">The sequence shown here is derived from an EMBL/GenBank/DDBJ whole genome shotgun (WGS) entry which is preliminary data.</text>
</comment>
<dbReference type="RefSeq" id="WP_381168690.1">
    <property type="nucleotide sequence ID" value="NZ_JBHSFK010000016.1"/>
</dbReference>
<dbReference type="Proteomes" id="UP001595839">
    <property type="component" value="Unassembled WGS sequence"/>
</dbReference>
<dbReference type="InterPro" id="IPR001310">
    <property type="entry name" value="Histidine_triad_HIT"/>
</dbReference>
<sequence>MSGVRPAADCVFCRIVAGTERARVVRVWPQALAVVPVRPVIAGHLLVLSRRHVTDAGADPDTAATTMRAAAELAAGMDACNVITSRGPAATQTVPHLHLHVVPRHEGDRLLLPWSHPGR</sequence>
<dbReference type="SUPFAM" id="SSF54197">
    <property type="entry name" value="HIT-like"/>
    <property type="match status" value="1"/>
</dbReference>
<dbReference type="GO" id="GO:0032259">
    <property type="term" value="P:methylation"/>
    <property type="evidence" value="ECO:0007669"/>
    <property type="project" value="UniProtKB-KW"/>
</dbReference>
<proteinExistence type="predicted"/>
<keyword evidence="3" id="KW-0808">Transferase</keyword>
<dbReference type="Pfam" id="PF01230">
    <property type="entry name" value="HIT"/>
    <property type="match status" value="1"/>
</dbReference>
<dbReference type="EMBL" id="JBHSFK010000016">
    <property type="protein sequence ID" value="MFC4502701.1"/>
    <property type="molecule type" value="Genomic_DNA"/>
</dbReference>
<evidence type="ECO:0000313" key="4">
    <source>
        <dbReference type="Proteomes" id="UP001595839"/>
    </source>
</evidence>
<accession>A0ABV9AW36</accession>